<name>X0YZR9_9ZZZZ</name>
<accession>X0YZR9</accession>
<dbReference type="InterPro" id="IPR039421">
    <property type="entry name" value="Type_1_exporter"/>
</dbReference>
<comment type="caution">
    <text evidence="2">The sequence shown here is derived from an EMBL/GenBank/DDBJ whole genome shotgun (WGS) entry which is preliminary data.</text>
</comment>
<dbReference type="GO" id="GO:0015421">
    <property type="term" value="F:ABC-type oligopeptide transporter activity"/>
    <property type="evidence" value="ECO:0007669"/>
    <property type="project" value="TreeGrafter"/>
</dbReference>
<evidence type="ECO:0000313" key="2">
    <source>
        <dbReference type="EMBL" id="GAG51932.1"/>
    </source>
</evidence>
<organism evidence="2">
    <name type="scientific">marine sediment metagenome</name>
    <dbReference type="NCBI Taxonomy" id="412755"/>
    <lineage>
        <taxon>unclassified sequences</taxon>
        <taxon>metagenomes</taxon>
        <taxon>ecological metagenomes</taxon>
    </lineage>
</organism>
<gene>
    <name evidence="2" type="ORF">S01H1_82779</name>
</gene>
<evidence type="ECO:0000259" key="1">
    <source>
        <dbReference type="Pfam" id="PF00005"/>
    </source>
</evidence>
<dbReference type="SUPFAM" id="SSF52540">
    <property type="entry name" value="P-loop containing nucleoside triphosphate hydrolases"/>
    <property type="match status" value="1"/>
</dbReference>
<sequence>MGERGVKLSGGQKQRVSIARAIIHNPEVLILDEATSSLDTETERLITEAINRLTKDRTVIAIAHRLSTILHADNIIVLDEGKIVEEGRHSDLIRGNGLYKKLYETQFNTDVKR</sequence>
<dbReference type="InterPro" id="IPR003439">
    <property type="entry name" value="ABC_transporter-like_ATP-bd"/>
</dbReference>
<proteinExistence type="predicted"/>
<dbReference type="Pfam" id="PF00005">
    <property type="entry name" value="ABC_tran"/>
    <property type="match status" value="1"/>
</dbReference>
<protein>
    <recommendedName>
        <fullName evidence="1">ABC transporter domain-containing protein</fullName>
    </recommendedName>
</protein>
<dbReference type="AlphaFoldDB" id="X0YZR9"/>
<reference evidence="2" key="1">
    <citation type="journal article" date="2014" name="Front. Microbiol.">
        <title>High frequency of phylogenetically diverse reductive dehalogenase-homologous genes in deep subseafloor sedimentary metagenomes.</title>
        <authorList>
            <person name="Kawai M."/>
            <person name="Futagami T."/>
            <person name="Toyoda A."/>
            <person name="Takaki Y."/>
            <person name="Nishi S."/>
            <person name="Hori S."/>
            <person name="Arai W."/>
            <person name="Tsubouchi T."/>
            <person name="Morono Y."/>
            <person name="Uchiyama I."/>
            <person name="Ito T."/>
            <person name="Fujiyama A."/>
            <person name="Inagaki F."/>
            <person name="Takami H."/>
        </authorList>
    </citation>
    <scope>NUCLEOTIDE SEQUENCE</scope>
    <source>
        <strain evidence="2">Expedition CK06-06</strain>
    </source>
</reference>
<dbReference type="GO" id="GO:0016887">
    <property type="term" value="F:ATP hydrolysis activity"/>
    <property type="evidence" value="ECO:0007669"/>
    <property type="project" value="InterPro"/>
</dbReference>
<dbReference type="GO" id="GO:0005524">
    <property type="term" value="F:ATP binding"/>
    <property type="evidence" value="ECO:0007669"/>
    <property type="project" value="InterPro"/>
</dbReference>
<dbReference type="PANTHER" id="PTHR43394:SF1">
    <property type="entry name" value="ATP-BINDING CASSETTE SUB-FAMILY B MEMBER 10, MITOCHONDRIAL"/>
    <property type="match status" value="1"/>
</dbReference>
<feature type="domain" description="ABC transporter" evidence="1">
    <location>
        <begin position="5"/>
        <end position="36"/>
    </location>
</feature>
<dbReference type="Gene3D" id="3.40.50.300">
    <property type="entry name" value="P-loop containing nucleotide triphosphate hydrolases"/>
    <property type="match status" value="1"/>
</dbReference>
<dbReference type="EMBL" id="BARS01056153">
    <property type="protein sequence ID" value="GAG51932.1"/>
    <property type="molecule type" value="Genomic_DNA"/>
</dbReference>
<dbReference type="PANTHER" id="PTHR43394">
    <property type="entry name" value="ATP-DEPENDENT PERMEASE MDL1, MITOCHONDRIAL"/>
    <property type="match status" value="1"/>
</dbReference>
<dbReference type="InterPro" id="IPR027417">
    <property type="entry name" value="P-loop_NTPase"/>
</dbReference>